<keyword evidence="3" id="KW-0805">Transcription regulation</keyword>
<dbReference type="InterPro" id="IPR036388">
    <property type="entry name" value="WH-like_DNA-bd_sf"/>
</dbReference>
<dbReference type="eggNOG" id="COG1846">
    <property type="taxonomic scope" value="Bacteria"/>
</dbReference>
<dbReference type="PROSITE" id="PS50995">
    <property type="entry name" value="HTH_MARR_2"/>
    <property type="match status" value="1"/>
</dbReference>
<dbReference type="PANTHER" id="PTHR42756:SF1">
    <property type="entry name" value="TRANSCRIPTIONAL REPRESSOR OF EMRAB OPERON"/>
    <property type="match status" value="1"/>
</dbReference>
<comment type="subcellular location">
    <subcellularLocation>
        <location evidence="1">Cytoplasm</location>
    </subcellularLocation>
</comment>
<dbReference type="RefSeq" id="WP_002836783.1">
    <property type="nucleotide sequence ID" value="NZ_CM000955.1"/>
</dbReference>
<dbReference type="GO" id="GO:0003700">
    <property type="term" value="F:DNA-binding transcription factor activity"/>
    <property type="evidence" value="ECO:0007669"/>
    <property type="project" value="InterPro"/>
</dbReference>
<evidence type="ECO:0000256" key="1">
    <source>
        <dbReference type="ARBA" id="ARBA00004496"/>
    </source>
</evidence>
<evidence type="ECO:0000256" key="8">
    <source>
        <dbReference type="ARBA" id="ARBA00047207"/>
    </source>
</evidence>
<dbReference type="GO" id="GO:0005737">
    <property type="term" value="C:cytoplasm"/>
    <property type="evidence" value="ECO:0007669"/>
    <property type="project" value="UniProtKB-SubCell"/>
</dbReference>
<gene>
    <name evidence="10" type="primary">ohrR</name>
    <name evidence="10" type="ORF">HMPREF0391_11791</name>
</gene>
<evidence type="ECO:0000256" key="2">
    <source>
        <dbReference type="ARBA" id="ARBA00022490"/>
    </source>
</evidence>
<dbReference type="SUPFAM" id="SSF46785">
    <property type="entry name" value="Winged helix' DNA-binding domain"/>
    <property type="match status" value="1"/>
</dbReference>
<evidence type="ECO:0000259" key="9">
    <source>
        <dbReference type="PROSITE" id="PS50995"/>
    </source>
</evidence>
<dbReference type="EMBL" id="ACHM02000003">
    <property type="protein sequence ID" value="EFH92819.1"/>
    <property type="molecule type" value="Genomic_DNA"/>
</dbReference>
<keyword evidence="2" id="KW-0963">Cytoplasm</keyword>
<dbReference type="Proteomes" id="UP000004063">
    <property type="component" value="Chromosome"/>
</dbReference>
<proteinExistence type="inferred from homology"/>
<evidence type="ECO:0000256" key="6">
    <source>
        <dbReference type="ARBA" id="ARBA00046337"/>
    </source>
</evidence>
<evidence type="ECO:0000256" key="7">
    <source>
        <dbReference type="ARBA" id="ARBA00047188"/>
    </source>
</evidence>
<dbReference type="OrthoDB" id="9806864at2"/>
<dbReference type="InterPro" id="IPR000835">
    <property type="entry name" value="HTH_MarR-typ"/>
</dbReference>
<sequence>MDQDYKTYMKLENQLCFKLYAASRMVTSTYTQFLKPLGLTYTQYIVFLVLWEKDGITVGQLCEKLYLDNGTITPIIKKMQSQGYLERVRSSNDDRIVIIYLTDEGKKLQEKVKDIPKLMNGCLELSDEKKVQLYDLLQDFLNSNDSKKNRRQL</sequence>
<dbReference type="PRINTS" id="PR00598">
    <property type="entry name" value="HTHMARR"/>
</dbReference>
<evidence type="ECO:0000256" key="3">
    <source>
        <dbReference type="ARBA" id="ARBA00023015"/>
    </source>
</evidence>
<dbReference type="InterPro" id="IPR036390">
    <property type="entry name" value="WH_DNA-bd_sf"/>
</dbReference>
<organism evidence="10">
    <name type="scientific">Finegoldia magna ATCC 53516</name>
    <dbReference type="NCBI Taxonomy" id="525282"/>
    <lineage>
        <taxon>Bacteria</taxon>
        <taxon>Bacillati</taxon>
        <taxon>Bacillota</taxon>
        <taxon>Tissierellia</taxon>
        <taxon>Tissierellales</taxon>
        <taxon>Peptoniphilaceae</taxon>
        <taxon>Finegoldia</taxon>
    </lineage>
</organism>
<comment type="similarity">
    <text evidence="6">Belongs to the SarZ family.</text>
</comment>
<feature type="domain" description="HTH marR-type" evidence="9">
    <location>
        <begin position="12"/>
        <end position="142"/>
    </location>
</feature>
<dbReference type="FunFam" id="1.10.10.10:FF:000163">
    <property type="entry name" value="MarR family transcriptional regulator"/>
    <property type="match status" value="1"/>
</dbReference>
<dbReference type="InterPro" id="IPR055166">
    <property type="entry name" value="Transc_reg_Sar_Rot_HTH"/>
</dbReference>
<dbReference type="SMART" id="SM00347">
    <property type="entry name" value="HTH_MARR"/>
    <property type="match status" value="1"/>
</dbReference>
<dbReference type="HOGENOM" id="CLU_083287_3_2_9"/>
<keyword evidence="5" id="KW-0804">Transcription</keyword>
<comment type="caution">
    <text evidence="10">The sequence shown here is derived from an EMBL/GenBank/DDBJ whole genome shotgun (WGS) entry which is preliminary data.</text>
</comment>
<dbReference type="Pfam" id="PF22381">
    <property type="entry name" value="Staph_reg_Sar_Rot"/>
    <property type="match status" value="1"/>
</dbReference>
<dbReference type="AlphaFoldDB" id="D6SBG9"/>
<dbReference type="STRING" id="525282.HMPREF0391_11791"/>
<dbReference type="PANTHER" id="PTHR42756">
    <property type="entry name" value="TRANSCRIPTIONAL REGULATOR, MARR"/>
    <property type="match status" value="1"/>
</dbReference>
<evidence type="ECO:0000256" key="5">
    <source>
        <dbReference type="ARBA" id="ARBA00023163"/>
    </source>
</evidence>
<reference evidence="10" key="1">
    <citation type="submission" date="2010-05" db="EMBL/GenBank/DDBJ databases">
        <authorList>
            <person name="Muzny D."/>
            <person name="Qin X."/>
            <person name="Buhay C."/>
            <person name="Dugan-Rocha S."/>
            <person name="Ding Y."/>
            <person name="Chen G."/>
            <person name="Hawes A."/>
            <person name="Holder M."/>
            <person name="Jhangiani S."/>
            <person name="Johnson A."/>
            <person name="Khan Z."/>
            <person name="Li Z."/>
            <person name="Liu W."/>
            <person name="Liu X."/>
            <person name="Perez L."/>
            <person name="Shen H."/>
            <person name="Wang Q."/>
            <person name="Watt J."/>
            <person name="Xi L."/>
            <person name="Xin Y."/>
            <person name="Zhou J."/>
            <person name="Deng J."/>
            <person name="Jiang H."/>
            <person name="Liu Y."/>
            <person name="Qu J."/>
            <person name="Song X.-Z."/>
            <person name="Zhang L."/>
            <person name="Villasana D."/>
            <person name="Johnson A."/>
            <person name="Liu J."/>
            <person name="Liyanage D."/>
            <person name="Lorensuhewa L."/>
            <person name="Robinson T."/>
            <person name="Song A."/>
            <person name="Song B.-B."/>
            <person name="Dinh H."/>
            <person name="Thornton R."/>
            <person name="Coyle M."/>
            <person name="Francisco L."/>
            <person name="Jackson L."/>
            <person name="Javaid M."/>
            <person name="Korchina V."/>
            <person name="Kovar C."/>
            <person name="Mata R."/>
            <person name="Mathew T."/>
            <person name="Ngo R."/>
            <person name="Nguyen L."/>
            <person name="Nguyen N."/>
            <person name="Okwuonu G."/>
            <person name="Ongeri F."/>
            <person name="Pham C."/>
            <person name="Simmons D."/>
            <person name="Wilczek-Boney K."/>
            <person name="Hale W."/>
            <person name="Jakkamsetti A."/>
            <person name="Pham P."/>
            <person name="Ruth R."/>
            <person name="San Lucas F."/>
            <person name="Warren J."/>
            <person name="Zhang J."/>
            <person name="Zhao Z."/>
            <person name="Zhou C."/>
            <person name="Zhu D."/>
            <person name="Lee S."/>
            <person name="Bess C."/>
            <person name="Blankenburg K."/>
            <person name="Forbes L."/>
            <person name="Fu Q."/>
            <person name="Gubbala S."/>
            <person name="Hirani K."/>
            <person name="Jayaseelan J.C."/>
            <person name="Lara F."/>
            <person name="Munidasa M."/>
            <person name="Palculict T."/>
            <person name="Patil S."/>
            <person name="Pu L.-L."/>
            <person name="Saada N."/>
            <person name="Tang L."/>
            <person name="Weissenberger G."/>
            <person name="Zhu Y."/>
            <person name="Hemphill L."/>
            <person name="Shang Y."/>
            <person name="Youmans B."/>
            <person name="Ayvaz T."/>
            <person name="Ross M."/>
            <person name="Santibanez J."/>
            <person name="Aqrawi P."/>
            <person name="Gross S."/>
            <person name="Joshi V."/>
            <person name="Fowler G."/>
            <person name="Nazareth L."/>
            <person name="Reid J."/>
            <person name="Worley K."/>
            <person name="Petrosino J."/>
            <person name="Highlander S."/>
            <person name="Gibbs R."/>
        </authorList>
    </citation>
    <scope>NUCLEOTIDE SEQUENCE [LARGE SCALE GENOMIC DNA]</scope>
    <source>
        <strain evidence="10">ATCC 53516</strain>
    </source>
</reference>
<dbReference type="Gene3D" id="1.10.10.10">
    <property type="entry name" value="Winged helix-like DNA-binding domain superfamily/Winged helix DNA-binding domain"/>
    <property type="match status" value="1"/>
</dbReference>
<evidence type="ECO:0000313" key="10">
    <source>
        <dbReference type="EMBL" id="EFH92819.1"/>
    </source>
</evidence>
<evidence type="ECO:0000256" key="4">
    <source>
        <dbReference type="ARBA" id="ARBA00023125"/>
    </source>
</evidence>
<name>D6SBG9_FINMA</name>
<accession>D6SBG9</accession>
<protein>
    <recommendedName>
        <fullName evidence="7">HTH-type transcriptional regulator SarZ</fullName>
    </recommendedName>
    <alternativeName>
        <fullName evidence="8">Staphylococcal accessory regulator Z</fullName>
    </alternativeName>
</protein>
<dbReference type="GO" id="GO:0003677">
    <property type="term" value="F:DNA binding"/>
    <property type="evidence" value="ECO:0007669"/>
    <property type="project" value="UniProtKB-KW"/>
</dbReference>
<keyword evidence="4" id="KW-0238">DNA-binding</keyword>